<dbReference type="GO" id="GO:0005615">
    <property type="term" value="C:extracellular space"/>
    <property type="evidence" value="ECO:0007669"/>
    <property type="project" value="InterPro"/>
</dbReference>
<dbReference type="Pfam" id="PF00079">
    <property type="entry name" value="Serpin"/>
    <property type="match status" value="1"/>
</dbReference>
<feature type="domain" description="Serpin" evidence="5">
    <location>
        <begin position="1"/>
        <end position="323"/>
    </location>
</feature>
<keyword evidence="3" id="KW-0722">Serine protease inhibitor</keyword>
<feature type="non-terminal residue" evidence="6">
    <location>
        <position position="1"/>
    </location>
</feature>
<feature type="non-terminal residue" evidence="6">
    <location>
        <position position="323"/>
    </location>
</feature>
<dbReference type="CDD" id="cd19601">
    <property type="entry name" value="serpin42Da-like"/>
    <property type="match status" value="1"/>
</dbReference>
<dbReference type="InterPro" id="IPR023796">
    <property type="entry name" value="Serpin_dom"/>
</dbReference>
<dbReference type="SMART" id="SM00093">
    <property type="entry name" value="SERPIN"/>
    <property type="match status" value="1"/>
</dbReference>
<accession>A0A0K8TMH0</accession>
<dbReference type="InterPro" id="IPR036186">
    <property type="entry name" value="Serpin_sf"/>
</dbReference>
<proteinExistence type="evidence at transcript level"/>
<dbReference type="PANTHER" id="PTHR11461:SF211">
    <property type="entry name" value="GH10112P-RELATED"/>
    <property type="match status" value="1"/>
</dbReference>
<evidence type="ECO:0000313" key="6">
    <source>
        <dbReference type="EMBL" id="JAI15090.1"/>
    </source>
</evidence>
<dbReference type="InterPro" id="IPR042185">
    <property type="entry name" value="Serpin_sf_2"/>
</dbReference>
<organism evidence="6">
    <name type="scientific">Tabanus bromius</name>
    <name type="common">Band-eyed brown horse fly</name>
    <dbReference type="NCBI Taxonomy" id="304241"/>
    <lineage>
        <taxon>Eukaryota</taxon>
        <taxon>Metazoa</taxon>
        <taxon>Ecdysozoa</taxon>
        <taxon>Arthropoda</taxon>
        <taxon>Hexapoda</taxon>
        <taxon>Insecta</taxon>
        <taxon>Pterygota</taxon>
        <taxon>Neoptera</taxon>
        <taxon>Endopterygota</taxon>
        <taxon>Diptera</taxon>
        <taxon>Brachycera</taxon>
        <taxon>Tabanomorpha</taxon>
        <taxon>Tabanoidea</taxon>
        <taxon>Tabanidae</taxon>
        <taxon>Tabanus</taxon>
    </lineage>
</organism>
<dbReference type="Gene3D" id="2.30.39.10">
    <property type="entry name" value="Alpha-1-antitrypsin, domain 1"/>
    <property type="match status" value="1"/>
</dbReference>
<dbReference type="SUPFAM" id="SSF56574">
    <property type="entry name" value="Serpins"/>
    <property type="match status" value="1"/>
</dbReference>
<comment type="similarity">
    <text evidence="1 4">Belongs to the serpin family.</text>
</comment>
<protein>
    <submittedName>
        <fullName evidence="6">Putative serpin</fullName>
    </submittedName>
</protein>
<dbReference type="InterPro" id="IPR042178">
    <property type="entry name" value="Serpin_sf_1"/>
</dbReference>
<dbReference type="GO" id="GO:0004867">
    <property type="term" value="F:serine-type endopeptidase inhibitor activity"/>
    <property type="evidence" value="ECO:0007669"/>
    <property type="project" value="UniProtKB-KW"/>
</dbReference>
<evidence type="ECO:0000256" key="4">
    <source>
        <dbReference type="RuleBase" id="RU000411"/>
    </source>
</evidence>
<dbReference type="EMBL" id="GDAI01002513">
    <property type="protein sequence ID" value="JAI15090.1"/>
    <property type="molecule type" value="mRNA"/>
</dbReference>
<dbReference type="InterPro" id="IPR000215">
    <property type="entry name" value="Serpin_fam"/>
</dbReference>
<evidence type="ECO:0000259" key="5">
    <source>
        <dbReference type="SMART" id="SM00093"/>
    </source>
</evidence>
<dbReference type="Gene3D" id="3.30.497.10">
    <property type="entry name" value="Antithrombin, subunit I, domain 2"/>
    <property type="match status" value="1"/>
</dbReference>
<sequence>VVFSPFSVQTALALAYMGADGTTAAEMAQGLHFEDDVDAVADNHKSLFDHHAQHGSVKIANKIYLANGFNVKPTFMQLAAEKFYSAAENIDTSDGASAARTINSWVESQTNDKIKDLVQPSDVQDSVSVLVNAVHFKADWMIKFKKTDTRSKPFWLSNSQSKSVDMMSQDSTFGYGEFDDFKALRMLYKNTDLSLVVILPNEREGLRQVEPRFWEEEADIMALLGQLQMSRTHVELPKFKIEFEAKLKPTLTQMGMGTMFTERADFSKLTSARIAVGDVIHKAVIEVDEKGTEAAAATALVFKLTAGMPPPPPQKQFVADHPF</sequence>
<evidence type="ECO:0000256" key="3">
    <source>
        <dbReference type="ARBA" id="ARBA00022900"/>
    </source>
</evidence>
<keyword evidence="2" id="KW-0646">Protease inhibitor</keyword>
<reference evidence="6" key="1">
    <citation type="journal article" date="2015" name="Insect Biochem. Mol. Biol.">
        <title>An insight into the sialome of the horse fly, Tabanus bromius.</title>
        <authorList>
            <person name="Ribeiro J.M."/>
            <person name="Kazimirova M."/>
            <person name="Takac P."/>
            <person name="Andersen J.F."/>
            <person name="Francischetti I.M."/>
        </authorList>
    </citation>
    <scope>NUCLEOTIDE SEQUENCE</scope>
</reference>
<name>A0A0K8TMH0_TABBR</name>
<evidence type="ECO:0000256" key="1">
    <source>
        <dbReference type="ARBA" id="ARBA00009500"/>
    </source>
</evidence>
<evidence type="ECO:0000256" key="2">
    <source>
        <dbReference type="ARBA" id="ARBA00022690"/>
    </source>
</evidence>
<dbReference type="AlphaFoldDB" id="A0A0K8TMH0"/>
<dbReference type="PANTHER" id="PTHR11461">
    <property type="entry name" value="SERINE PROTEASE INHIBITOR, SERPIN"/>
    <property type="match status" value="1"/>
</dbReference>